<feature type="binding site" evidence="6">
    <location>
        <position position="149"/>
    </location>
    <ligand>
        <name>Zn(2+)</name>
        <dbReference type="ChEBI" id="CHEBI:29105"/>
    </ligand>
</feature>
<dbReference type="Proteomes" id="UP000076881">
    <property type="component" value="Unassembled WGS sequence"/>
</dbReference>
<keyword evidence="4 7" id="KW-1133">Transmembrane helix</keyword>
<reference evidence="8 9" key="1">
    <citation type="journal article" date="2016" name="Genome Biol. Evol.">
        <title>Divergent and convergent evolution of fungal pathogenicity.</title>
        <authorList>
            <person name="Shang Y."/>
            <person name="Xiao G."/>
            <person name="Zheng P."/>
            <person name="Cen K."/>
            <person name="Zhan S."/>
            <person name="Wang C."/>
        </authorList>
    </citation>
    <scope>NUCLEOTIDE SEQUENCE [LARGE SCALE GENOMIC DNA]</scope>
    <source>
        <strain evidence="8 9">RCEF 1005</strain>
    </source>
</reference>
<dbReference type="Pfam" id="PF03006">
    <property type="entry name" value="HlyIII"/>
    <property type="match status" value="1"/>
</dbReference>
<accession>A0A162J3E4</accession>
<dbReference type="InterPro" id="IPR004254">
    <property type="entry name" value="AdipoR/HlyIII-related"/>
</dbReference>
<evidence type="ECO:0000313" key="9">
    <source>
        <dbReference type="Proteomes" id="UP000076881"/>
    </source>
</evidence>
<evidence type="ECO:0000256" key="1">
    <source>
        <dbReference type="ARBA" id="ARBA00004141"/>
    </source>
</evidence>
<evidence type="ECO:0000256" key="4">
    <source>
        <dbReference type="ARBA" id="ARBA00022989"/>
    </source>
</evidence>
<dbReference type="AlphaFoldDB" id="A0A162J3E4"/>
<keyword evidence="6" id="KW-0479">Metal-binding</keyword>
<dbReference type="PANTHER" id="PTHR20855:SF52">
    <property type="entry name" value="ADIPONECTIN RECEPTOR PROTEIN"/>
    <property type="match status" value="1"/>
</dbReference>
<feature type="transmembrane region" description="Helical" evidence="7">
    <location>
        <begin position="147"/>
        <end position="170"/>
    </location>
</feature>
<dbReference type="GO" id="GO:0046872">
    <property type="term" value="F:metal ion binding"/>
    <property type="evidence" value="ECO:0007669"/>
    <property type="project" value="UniProtKB-KW"/>
</dbReference>
<comment type="similarity">
    <text evidence="2">Belongs to the ADIPOR family.</text>
</comment>
<keyword evidence="3 7" id="KW-0812">Transmembrane</keyword>
<keyword evidence="5 7" id="KW-0472">Membrane</keyword>
<dbReference type="GO" id="GO:0038023">
    <property type="term" value="F:signaling receptor activity"/>
    <property type="evidence" value="ECO:0007669"/>
    <property type="project" value="TreeGrafter"/>
</dbReference>
<feature type="transmembrane region" description="Helical" evidence="7">
    <location>
        <begin position="103"/>
        <end position="126"/>
    </location>
</feature>
<evidence type="ECO:0000256" key="2">
    <source>
        <dbReference type="ARBA" id="ARBA00007018"/>
    </source>
</evidence>
<dbReference type="GO" id="GO:0016020">
    <property type="term" value="C:membrane"/>
    <property type="evidence" value="ECO:0007669"/>
    <property type="project" value="UniProtKB-SubCell"/>
</dbReference>
<evidence type="ECO:0000313" key="8">
    <source>
        <dbReference type="EMBL" id="OAA63222.1"/>
    </source>
</evidence>
<evidence type="ECO:0000256" key="5">
    <source>
        <dbReference type="ARBA" id="ARBA00023136"/>
    </source>
</evidence>
<sequence length="180" mass="20268">MCNHSHNVARFCNQLDYVGILLLMWGAGIPSTYYGFVCHPRLQSFYWILSTSAALCCAPFILSTRFVLPQFRRWRVVFFAAFGFSSLIFVIHGAILYGRALQMTYMSLVPVLYMATINLAGAVIYVSRIPERWFPNKFDLFGASHQIFHLAVIVAAWVHFRGIAAAFVAVRSQGVVCSAD</sequence>
<keyword evidence="9" id="KW-1185">Reference proteome</keyword>
<dbReference type="EMBL" id="AZHF01000016">
    <property type="protein sequence ID" value="OAA63222.1"/>
    <property type="molecule type" value="Genomic_DNA"/>
</dbReference>
<comment type="caution">
    <text evidence="8">The sequence shown here is derived from an EMBL/GenBank/DDBJ whole genome shotgun (WGS) entry which is preliminary data.</text>
</comment>
<comment type="subcellular location">
    <subcellularLocation>
        <location evidence="1">Membrane</location>
        <topology evidence="1">Multi-pass membrane protein</topology>
    </subcellularLocation>
</comment>
<evidence type="ECO:0000256" key="7">
    <source>
        <dbReference type="SAM" id="Phobius"/>
    </source>
</evidence>
<evidence type="ECO:0000256" key="3">
    <source>
        <dbReference type="ARBA" id="ARBA00022692"/>
    </source>
</evidence>
<feature type="binding site" evidence="6">
    <location>
        <position position="145"/>
    </location>
    <ligand>
        <name>Zn(2+)</name>
        <dbReference type="ChEBI" id="CHEBI:29105"/>
    </ligand>
</feature>
<evidence type="ECO:0000256" key="6">
    <source>
        <dbReference type="PIRSR" id="PIRSR604254-1"/>
    </source>
</evidence>
<feature type="transmembrane region" description="Helical" evidence="7">
    <location>
        <begin position="45"/>
        <end position="64"/>
    </location>
</feature>
<feature type="transmembrane region" description="Helical" evidence="7">
    <location>
        <begin position="15"/>
        <end position="33"/>
    </location>
</feature>
<dbReference type="OrthoDB" id="529367at2759"/>
<name>A0A162J3E4_CORDF</name>
<dbReference type="GO" id="GO:0006882">
    <property type="term" value="P:intracellular zinc ion homeostasis"/>
    <property type="evidence" value="ECO:0007669"/>
    <property type="project" value="TreeGrafter"/>
</dbReference>
<gene>
    <name evidence="8" type="ORF">LEL_10687</name>
</gene>
<dbReference type="PANTHER" id="PTHR20855">
    <property type="entry name" value="ADIPOR/PROGESTIN RECEPTOR-RELATED"/>
    <property type="match status" value="1"/>
</dbReference>
<organism evidence="8 9">
    <name type="scientific">Akanthomyces lecanii RCEF 1005</name>
    <dbReference type="NCBI Taxonomy" id="1081108"/>
    <lineage>
        <taxon>Eukaryota</taxon>
        <taxon>Fungi</taxon>
        <taxon>Dikarya</taxon>
        <taxon>Ascomycota</taxon>
        <taxon>Pezizomycotina</taxon>
        <taxon>Sordariomycetes</taxon>
        <taxon>Hypocreomycetidae</taxon>
        <taxon>Hypocreales</taxon>
        <taxon>Cordycipitaceae</taxon>
        <taxon>Akanthomyces</taxon>
        <taxon>Cordyceps confragosa</taxon>
    </lineage>
</organism>
<keyword evidence="6" id="KW-0862">Zinc</keyword>
<protein>
    <submittedName>
        <fullName evidence="8">Hly-III-related protein</fullName>
    </submittedName>
</protein>
<proteinExistence type="inferred from homology"/>
<feature type="transmembrane region" description="Helical" evidence="7">
    <location>
        <begin position="76"/>
        <end position="97"/>
    </location>
</feature>